<feature type="compositionally biased region" description="Polar residues" evidence="3">
    <location>
        <begin position="484"/>
        <end position="493"/>
    </location>
</feature>
<protein>
    <submittedName>
        <fullName evidence="5">Ankyrin repeat domain-containing protein</fullName>
    </submittedName>
</protein>
<sequence>MREDLKKAVLNNDIDALKNIEGLLDELNNMDDSNYSLLHYAVIKGDLKLVKYLLAKGIDIELKNNDGDTALHLAVKKGYYELVYEMLGISTAAKDRVQNKKTWKDKDRTEKLENLKKSQTKAHTLLNEENNAQETPLILAAQLKNDAIYNALLKLKPGYQKKHLDQALSIRKNHVSRLKRKSFVGALLESFCPSASVAEISESFAYTGLTTGASAAVALGLNIAFAGVALIGFGIIAYANYKKNQAEKKAREEFENLQIELAYIRNIEIRHEQLSKKKELSREDKDELQVMLTELNNPTQYQKAKGAETSSADYITKKEKMYTALSSVGSFLCAYAGILGVTGLGLEIAAGVMGVGMGALIVSAGPFAIAAVLAVGLVIAAGLAVHHYRKRKQDYLAFGEMHQSMNKQKENIYREKQNLLNTGVKENIQSLCEDKKPAPSEAIDISKKRQIEPEEWYNHGHPPGKLCSIEIDALMKVRQNLPENKSTLLSVKNNPGPKKYASL</sequence>
<dbReference type="AlphaFoldDB" id="A0AAX1EGP0"/>
<evidence type="ECO:0000256" key="2">
    <source>
        <dbReference type="SAM" id="Coils"/>
    </source>
</evidence>
<evidence type="ECO:0000256" key="1">
    <source>
        <dbReference type="PROSITE-ProRule" id="PRU00023"/>
    </source>
</evidence>
<dbReference type="EMBL" id="CP038254">
    <property type="protein sequence ID" value="QBR83979.1"/>
    <property type="molecule type" value="Genomic_DNA"/>
</dbReference>
<dbReference type="SUPFAM" id="SSF48403">
    <property type="entry name" value="Ankyrin repeat"/>
    <property type="match status" value="1"/>
</dbReference>
<keyword evidence="4" id="KW-0472">Membrane</keyword>
<keyword evidence="2" id="KW-0175">Coiled coil</keyword>
<name>A0AAX1EGP0_9GAMM</name>
<dbReference type="Gene3D" id="1.25.40.20">
    <property type="entry name" value="Ankyrin repeat-containing domain"/>
    <property type="match status" value="1"/>
</dbReference>
<feature type="transmembrane region" description="Helical" evidence="4">
    <location>
        <begin position="324"/>
        <end position="346"/>
    </location>
</feature>
<feature type="transmembrane region" description="Helical" evidence="4">
    <location>
        <begin position="219"/>
        <end position="241"/>
    </location>
</feature>
<organism evidence="5 6">
    <name type="scientific">Legionella israelensis</name>
    <dbReference type="NCBI Taxonomy" id="454"/>
    <lineage>
        <taxon>Bacteria</taxon>
        <taxon>Pseudomonadati</taxon>
        <taxon>Pseudomonadota</taxon>
        <taxon>Gammaproteobacteria</taxon>
        <taxon>Legionellales</taxon>
        <taxon>Legionellaceae</taxon>
        <taxon>Legionella</taxon>
    </lineage>
</organism>
<keyword evidence="4" id="KW-0812">Transmembrane</keyword>
<proteinExistence type="predicted"/>
<evidence type="ECO:0000313" key="5">
    <source>
        <dbReference type="EMBL" id="QBR83979.1"/>
    </source>
</evidence>
<dbReference type="SMART" id="SM00248">
    <property type="entry name" value="ANK"/>
    <property type="match status" value="3"/>
</dbReference>
<keyword evidence="1" id="KW-0040">ANK repeat</keyword>
<evidence type="ECO:0000256" key="3">
    <source>
        <dbReference type="SAM" id="MobiDB-lite"/>
    </source>
</evidence>
<dbReference type="PROSITE" id="PS50297">
    <property type="entry name" value="ANK_REP_REGION"/>
    <property type="match status" value="2"/>
</dbReference>
<feature type="region of interest" description="Disordered" evidence="3">
    <location>
        <begin position="484"/>
        <end position="503"/>
    </location>
</feature>
<reference evidence="5 6" key="1">
    <citation type="submission" date="2019-03" db="EMBL/GenBank/DDBJ databases">
        <title>Diverse conjugative elements silence natural transformation in Legionella species.</title>
        <authorList>
            <person name="Durieux I."/>
            <person name="Ginevra C."/>
            <person name="Attaiech L."/>
            <person name="Picq K."/>
            <person name="Juan P.A."/>
            <person name="Jarraud S."/>
            <person name="Charpentier X."/>
        </authorList>
    </citation>
    <scope>NUCLEOTIDE SEQUENCE [LARGE SCALE GENOMIC DNA]</scope>
    <source>
        <strain evidence="5 6">HL-0427-4011</strain>
    </source>
</reference>
<evidence type="ECO:0000256" key="4">
    <source>
        <dbReference type="SAM" id="Phobius"/>
    </source>
</evidence>
<accession>A0AAX1EGP0</accession>
<gene>
    <name evidence="5" type="ORF">E3983_06210</name>
</gene>
<dbReference type="RefSeq" id="WP_135060268.1">
    <property type="nucleotide sequence ID" value="NZ_CP038254.1"/>
</dbReference>
<dbReference type="PROSITE" id="PS50088">
    <property type="entry name" value="ANK_REPEAT"/>
    <property type="match status" value="2"/>
</dbReference>
<dbReference type="PANTHER" id="PTHR24121">
    <property type="entry name" value="NO MECHANORECEPTOR POTENTIAL C, ISOFORM D-RELATED"/>
    <property type="match status" value="1"/>
</dbReference>
<dbReference type="InterPro" id="IPR002110">
    <property type="entry name" value="Ankyrin_rpt"/>
</dbReference>
<dbReference type="Pfam" id="PF12796">
    <property type="entry name" value="Ank_2"/>
    <property type="match status" value="1"/>
</dbReference>
<evidence type="ECO:0000313" key="6">
    <source>
        <dbReference type="Proteomes" id="UP000295517"/>
    </source>
</evidence>
<dbReference type="InterPro" id="IPR036770">
    <property type="entry name" value="Ankyrin_rpt-contain_sf"/>
</dbReference>
<feature type="repeat" description="ANK" evidence="1">
    <location>
        <begin position="33"/>
        <end position="65"/>
    </location>
</feature>
<dbReference type="Proteomes" id="UP000295517">
    <property type="component" value="Chromosome"/>
</dbReference>
<feature type="transmembrane region" description="Helical" evidence="4">
    <location>
        <begin position="358"/>
        <end position="385"/>
    </location>
</feature>
<dbReference type="PANTHER" id="PTHR24121:SF23">
    <property type="entry name" value="NO MECHANORECEPTOR POTENTIAL C, ISOFORM H"/>
    <property type="match status" value="1"/>
</dbReference>
<feature type="repeat" description="ANK" evidence="1">
    <location>
        <begin position="66"/>
        <end position="87"/>
    </location>
</feature>
<feature type="coiled-coil region" evidence="2">
    <location>
        <begin position="264"/>
        <end position="291"/>
    </location>
</feature>
<keyword evidence="4" id="KW-1133">Transmembrane helix</keyword>